<dbReference type="PROSITE" id="PS50883">
    <property type="entry name" value="EAL"/>
    <property type="match status" value="1"/>
</dbReference>
<dbReference type="CDD" id="cd01948">
    <property type="entry name" value="EAL"/>
    <property type="match status" value="1"/>
</dbReference>
<evidence type="ECO:0000259" key="1">
    <source>
        <dbReference type="PROSITE" id="PS50883"/>
    </source>
</evidence>
<dbReference type="InterPro" id="IPR035919">
    <property type="entry name" value="EAL_sf"/>
</dbReference>
<dbReference type="RefSeq" id="WP_053282069.1">
    <property type="nucleotide sequence ID" value="NZ_JNVD01000008.1"/>
</dbReference>
<protein>
    <recommendedName>
        <fullName evidence="1">EAL domain-containing protein</fullName>
    </recommendedName>
</protein>
<dbReference type="EMBL" id="JNVD01000008">
    <property type="protein sequence ID" value="KOC28378.1"/>
    <property type="molecule type" value="Genomic_DNA"/>
</dbReference>
<dbReference type="SMART" id="SM00052">
    <property type="entry name" value="EAL"/>
    <property type="match status" value="1"/>
</dbReference>
<dbReference type="AlphaFoldDB" id="A0A0L7N3G6"/>
<evidence type="ECO:0000313" key="2">
    <source>
        <dbReference type="EMBL" id="KOC28378.1"/>
    </source>
</evidence>
<dbReference type="PATRIC" id="fig|285.49.peg.5074"/>
<dbReference type="Gene3D" id="3.20.20.450">
    <property type="entry name" value="EAL domain"/>
    <property type="match status" value="1"/>
</dbReference>
<accession>A0A0L7N3G6</accession>
<reference evidence="3" key="1">
    <citation type="submission" date="2014-06" db="EMBL/GenBank/DDBJ databases">
        <title>Draft genome sequence of C. testosteroni WDL7.</title>
        <authorList>
            <person name="Wu Y."/>
            <person name="Seshan H."/>
            <person name="Arumugam K."/>
        </authorList>
    </citation>
    <scope>NUCLEOTIDE SEQUENCE [LARGE SCALE GENOMIC DNA]</scope>
    <source>
        <strain evidence="3">WDL7</strain>
    </source>
</reference>
<dbReference type="Pfam" id="PF00563">
    <property type="entry name" value="EAL"/>
    <property type="match status" value="1"/>
</dbReference>
<dbReference type="GO" id="GO:0071111">
    <property type="term" value="F:cyclic-guanylate-specific phosphodiesterase activity"/>
    <property type="evidence" value="ECO:0007669"/>
    <property type="project" value="InterPro"/>
</dbReference>
<dbReference type="Proteomes" id="UP000037442">
    <property type="component" value="Unassembled WGS sequence"/>
</dbReference>
<dbReference type="PANTHER" id="PTHR33121">
    <property type="entry name" value="CYCLIC DI-GMP PHOSPHODIESTERASE PDEF"/>
    <property type="match status" value="1"/>
</dbReference>
<evidence type="ECO:0000313" key="3">
    <source>
        <dbReference type="Proteomes" id="UP000037442"/>
    </source>
</evidence>
<name>A0A0L7N3G6_COMTE</name>
<gene>
    <name evidence="2" type="ORF">GL58_24450</name>
</gene>
<dbReference type="PANTHER" id="PTHR33121:SF79">
    <property type="entry name" value="CYCLIC DI-GMP PHOSPHODIESTERASE PDED-RELATED"/>
    <property type="match status" value="1"/>
</dbReference>
<feature type="domain" description="EAL" evidence="1">
    <location>
        <begin position="17"/>
        <end position="277"/>
    </location>
</feature>
<proteinExistence type="predicted"/>
<comment type="caution">
    <text evidence="2">The sequence shown here is derived from an EMBL/GenBank/DDBJ whole genome shotgun (WGS) entry which is preliminary data.</text>
</comment>
<dbReference type="InterPro" id="IPR050706">
    <property type="entry name" value="Cyclic-di-GMP_PDE-like"/>
</dbReference>
<dbReference type="InterPro" id="IPR001633">
    <property type="entry name" value="EAL_dom"/>
</dbReference>
<organism evidence="2 3">
    <name type="scientific">Comamonas testosteroni</name>
    <name type="common">Pseudomonas testosteroni</name>
    <dbReference type="NCBI Taxonomy" id="285"/>
    <lineage>
        <taxon>Bacteria</taxon>
        <taxon>Pseudomonadati</taxon>
        <taxon>Pseudomonadota</taxon>
        <taxon>Betaproteobacteria</taxon>
        <taxon>Burkholderiales</taxon>
        <taxon>Comamonadaceae</taxon>
        <taxon>Comamonas</taxon>
    </lineage>
</organism>
<dbReference type="SUPFAM" id="SSF141868">
    <property type="entry name" value="EAL domain-like"/>
    <property type="match status" value="1"/>
</dbReference>
<sequence>MKNDFAMSVEVATVSGTSRLVDRICNGILAGEFSVAFQPIIDVHSGRTVGAEALLRWQHPELGQLLPGAFIKALMKPEAAWATTAFVIDEVCRQLSASMTTSSAAVHENGAELQFVSFNVLPSQLNDPRLETLVLSSSLMYRINPSQILIELLECEPIVDQAELQQDIERLQRLGVRVAIDDFGSGAWTLSDLANLKIDVVKISGKLVNRDSLDARTRPILGGMIGLLSDLGVAAVVEGIESMDQRAWIETQKPVMAQGYGYARPQPCLRSALDIEA</sequence>